<reference evidence="1 2" key="1">
    <citation type="submission" date="2013-10" db="EMBL/GenBank/DDBJ databases">
        <authorList>
            <person name="Wang G."/>
            <person name="Zhuang W."/>
        </authorList>
    </citation>
    <scope>NUCLEOTIDE SEQUENCE [LARGE SCALE GENOMIC DNA]</scope>
    <source>
        <strain evidence="1 2">DSM 20118</strain>
    </source>
</reference>
<gene>
    <name evidence="1" type="ORF">Q760_08025</name>
</gene>
<evidence type="ECO:0000313" key="2">
    <source>
        <dbReference type="Proteomes" id="UP000029833"/>
    </source>
</evidence>
<proteinExistence type="predicted"/>
<dbReference type="AlphaFoldDB" id="A0A0A0BAP1"/>
<protein>
    <submittedName>
        <fullName evidence="1">Uncharacterized protein</fullName>
    </submittedName>
</protein>
<keyword evidence="2" id="KW-1185">Reference proteome</keyword>
<accession>A0A0A0BAP1</accession>
<comment type="caution">
    <text evidence="1">The sequence shown here is derived from an EMBL/GenBank/DDBJ whole genome shotgun (WGS) entry which is preliminary data.</text>
</comment>
<organism evidence="1 2">
    <name type="scientific">Cellulomonas cellasea DSM 20118</name>
    <dbReference type="NCBI Taxonomy" id="1408250"/>
    <lineage>
        <taxon>Bacteria</taxon>
        <taxon>Bacillati</taxon>
        <taxon>Actinomycetota</taxon>
        <taxon>Actinomycetes</taxon>
        <taxon>Micrococcales</taxon>
        <taxon>Cellulomonadaceae</taxon>
        <taxon>Cellulomonas</taxon>
    </lineage>
</organism>
<sequence length="49" mass="5233">MEGDDEVAEGVDELARVRVRASEVGVEDRATSTPSARGSLVLRGRCCAR</sequence>
<dbReference type="Proteomes" id="UP000029833">
    <property type="component" value="Unassembled WGS sequence"/>
</dbReference>
<name>A0A0A0BAP1_9CELL</name>
<evidence type="ECO:0000313" key="1">
    <source>
        <dbReference type="EMBL" id="KGM03248.1"/>
    </source>
</evidence>
<dbReference type="EMBL" id="AXNT01000020">
    <property type="protein sequence ID" value="KGM03248.1"/>
    <property type="molecule type" value="Genomic_DNA"/>
</dbReference>